<sequence>MLYAGATRLMTMKRNLRLCLIFLIGLTLPFVGMAGVQAQVEPCPMQVSDMATMDMTPDCCEDMFSPTEHGKLCKTGQECKTASLLQVTAIKPPVPLSAPVATPDHHDLLPERSPSGPWRPPRA</sequence>
<name>A0A1I5X9E7_9GAMM</name>
<dbReference type="AlphaFoldDB" id="A0A1I5X9E7"/>
<evidence type="ECO:0000256" key="1">
    <source>
        <dbReference type="SAM" id="MobiDB-lite"/>
    </source>
</evidence>
<gene>
    <name evidence="2" type="ORF">SAMN05216229_11596</name>
</gene>
<evidence type="ECO:0000313" key="3">
    <source>
        <dbReference type="Proteomes" id="UP000243084"/>
    </source>
</evidence>
<dbReference type="Proteomes" id="UP000243084">
    <property type="component" value="Unassembled WGS sequence"/>
</dbReference>
<organism evidence="2 3">
    <name type="scientific">Geopseudomonas sagittaria</name>
    <dbReference type="NCBI Taxonomy" id="1135990"/>
    <lineage>
        <taxon>Bacteria</taxon>
        <taxon>Pseudomonadati</taxon>
        <taxon>Pseudomonadota</taxon>
        <taxon>Gammaproteobacteria</taxon>
        <taxon>Pseudomonadales</taxon>
        <taxon>Pseudomonadaceae</taxon>
        <taxon>Geopseudomonas</taxon>
    </lineage>
</organism>
<dbReference type="EMBL" id="FOXM01000015">
    <property type="protein sequence ID" value="SFQ28541.1"/>
    <property type="molecule type" value="Genomic_DNA"/>
</dbReference>
<evidence type="ECO:0000313" key="2">
    <source>
        <dbReference type="EMBL" id="SFQ28541.1"/>
    </source>
</evidence>
<keyword evidence="3" id="KW-1185">Reference proteome</keyword>
<feature type="region of interest" description="Disordered" evidence="1">
    <location>
        <begin position="96"/>
        <end position="123"/>
    </location>
</feature>
<reference evidence="3" key="1">
    <citation type="submission" date="2016-10" db="EMBL/GenBank/DDBJ databases">
        <authorList>
            <person name="Varghese N."/>
            <person name="Submissions S."/>
        </authorList>
    </citation>
    <scope>NUCLEOTIDE SEQUENCE [LARGE SCALE GENOMIC DNA]</scope>
    <source>
        <strain evidence="3">JCM 18195</strain>
    </source>
</reference>
<accession>A0A1I5X9E7</accession>
<proteinExistence type="predicted"/>
<protein>
    <submittedName>
        <fullName evidence="2">Uncharacterized protein</fullName>
    </submittedName>
</protein>